<evidence type="ECO:0000313" key="6">
    <source>
        <dbReference type="Proteomes" id="UP001497623"/>
    </source>
</evidence>
<organism evidence="5 6">
    <name type="scientific">Meganyctiphanes norvegica</name>
    <name type="common">Northern krill</name>
    <name type="synonym">Thysanopoda norvegica</name>
    <dbReference type="NCBI Taxonomy" id="48144"/>
    <lineage>
        <taxon>Eukaryota</taxon>
        <taxon>Metazoa</taxon>
        <taxon>Ecdysozoa</taxon>
        <taxon>Arthropoda</taxon>
        <taxon>Crustacea</taxon>
        <taxon>Multicrustacea</taxon>
        <taxon>Malacostraca</taxon>
        <taxon>Eumalacostraca</taxon>
        <taxon>Eucarida</taxon>
        <taxon>Euphausiacea</taxon>
        <taxon>Euphausiidae</taxon>
        <taxon>Meganyctiphanes</taxon>
    </lineage>
</organism>
<comment type="similarity">
    <text evidence="1">Belongs to the beta/gamma-crystallin family.</text>
</comment>
<comment type="caution">
    <text evidence="5">The sequence shown here is derived from an EMBL/GenBank/DDBJ whole genome shotgun (WGS) entry which is preliminary data.</text>
</comment>
<evidence type="ECO:0000256" key="2">
    <source>
        <dbReference type="ARBA" id="ARBA00022737"/>
    </source>
</evidence>
<keyword evidence="2" id="KW-0677">Repeat</keyword>
<keyword evidence="6" id="KW-1185">Reference proteome</keyword>
<dbReference type="InterPro" id="IPR011024">
    <property type="entry name" value="G_crystallin-like"/>
</dbReference>
<feature type="chain" id="PRO_5043360032" description="Beta/gamma crystallin 'Greek key' domain-containing protein" evidence="3">
    <location>
        <begin position="34"/>
        <end position="233"/>
    </location>
</feature>
<sequence length="233" mass="25776">YKHAGGISTLLVFFLLLMMKVLAVLLLAGVALARVPHNTRAVETTRVFTDANMNGNYLDINDYVPDLGQYNFDNSIDSACVTGIWLYYENTEYNKMAGRVYWLHGIDFCGNFPNDYTDMISSVRFAGDPTNWQADTLTVYEGQYFTGNEFYCTSDCGSLGNLDLDASSLIVTGTSPWTVYDGTNYSGQAICVYPNETDNGQNGNSFSFGMWPETSTLGAPDNTIRSARKGCWA</sequence>
<proteinExistence type="inferred from homology"/>
<accession>A0AAV2R9B7</accession>
<name>A0AAV2R9B7_MEGNR</name>
<dbReference type="EMBL" id="CAXKWB010016887">
    <property type="protein sequence ID" value="CAL4117393.1"/>
    <property type="molecule type" value="Genomic_DNA"/>
</dbReference>
<dbReference type="SMART" id="SM00247">
    <property type="entry name" value="XTALbg"/>
    <property type="match status" value="2"/>
</dbReference>
<gene>
    <name evidence="5" type="ORF">MNOR_LOCUS21180</name>
</gene>
<evidence type="ECO:0000259" key="4">
    <source>
        <dbReference type="SMART" id="SM00247"/>
    </source>
</evidence>
<feature type="domain" description="Beta/gamma crystallin 'Greek key'" evidence="4">
    <location>
        <begin position="44"/>
        <end position="126"/>
    </location>
</feature>
<reference evidence="5 6" key="1">
    <citation type="submission" date="2024-05" db="EMBL/GenBank/DDBJ databases">
        <authorList>
            <person name="Wallberg A."/>
        </authorList>
    </citation>
    <scope>NUCLEOTIDE SEQUENCE [LARGE SCALE GENOMIC DNA]</scope>
</reference>
<evidence type="ECO:0000313" key="5">
    <source>
        <dbReference type="EMBL" id="CAL4117393.1"/>
    </source>
</evidence>
<feature type="non-terminal residue" evidence="5">
    <location>
        <position position="1"/>
    </location>
</feature>
<keyword evidence="3" id="KW-0732">Signal</keyword>
<dbReference type="InterPro" id="IPR001064">
    <property type="entry name" value="Beta/gamma_crystallin"/>
</dbReference>
<dbReference type="Gene3D" id="2.60.20.10">
    <property type="entry name" value="Crystallins"/>
    <property type="match status" value="2"/>
</dbReference>
<dbReference type="Proteomes" id="UP001497623">
    <property type="component" value="Unassembled WGS sequence"/>
</dbReference>
<feature type="signal peptide" evidence="3">
    <location>
        <begin position="1"/>
        <end position="33"/>
    </location>
</feature>
<dbReference type="SUPFAM" id="SSF49695">
    <property type="entry name" value="gamma-Crystallin-like"/>
    <property type="match status" value="2"/>
</dbReference>
<protein>
    <recommendedName>
        <fullName evidence="4">Beta/gamma crystallin 'Greek key' domain-containing protein</fullName>
    </recommendedName>
</protein>
<evidence type="ECO:0000256" key="1">
    <source>
        <dbReference type="ARBA" id="ARBA00009646"/>
    </source>
</evidence>
<feature type="domain" description="Beta/gamma crystallin 'Greek key'" evidence="4">
    <location>
        <begin position="136"/>
        <end position="230"/>
    </location>
</feature>
<dbReference type="AlphaFoldDB" id="A0AAV2R9B7"/>
<evidence type="ECO:0000256" key="3">
    <source>
        <dbReference type="SAM" id="SignalP"/>
    </source>
</evidence>
<dbReference type="Pfam" id="PF00030">
    <property type="entry name" value="Crystall"/>
    <property type="match status" value="1"/>
</dbReference>